<name>A0A1H5TCT3_XYLRU</name>
<proteinExistence type="predicted"/>
<accession>A0A1H5TCT3</accession>
<organism evidence="2 3">
    <name type="scientific">Xylanibacter ruminicola</name>
    <name type="common">Prevotella ruminicola</name>
    <dbReference type="NCBI Taxonomy" id="839"/>
    <lineage>
        <taxon>Bacteria</taxon>
        <taxon>Pseudomonadati</taxon>
        <taxon>Bacteroidota</taxon>
        <taxon>Bacteroidia</taxon>
        <taxon>Bacteroidales</taxon>
        <taxon>Prevotellaceae</taxon>
        <taxon>Xylanibacter</taxon>
    </lineage>
</organism>
<sequence length="825" mass="96490">MPKFYKILLLVLIIGNIIESSAQGLRFLNPTDSIDGRTSYVVFKGKKPVFTQQLNISFDLQMPRVDEVGYLLHLIDDKRGVNYNLFYDGRGHDWFEFNEEGKTTLFRSHFDKKALLDKGWVKFSLCLDLDRKKILMTIDGKQTQAQVDNLPAVLSPMIVFGRYDYLIEVPSATIKNLHIQGGGATDYFFPLSQSRSNDVYDQNQRKVGHVDNPYWVINDCYHWQKLVSMHFSNNAGANFHPKRHLFYGYTRDTLFIYNADNHDILYRAFSAACPVDINLGMNFIDTRSDRLYTYEVFKYDRLEDRPRDEPSIASLDLNTFEWTPESYDQLPTQLHHHGNILDTLRNRFCIFGGFGSMLYFRNLNIYDIKEHRWEEAKTLKTCTPRYFTSLGIDSQCRYAYIFGGMGNESGNQSVGRRYLYDLYQVDLENYSTKLLWSLERGKQQNTVPVRNMFIMGNYFYTLCYPEALSESHLRLCRYSLTDGSMEMLGDSIPIQSDKIATNANIYYDPIVDKFYVCVQEFTDDIASTITLYSIQLPVLSDAEFARVSKLPIDTKLIYIGITLFAMFAAALFYLYYRRCKQKKLVRYNEKLDVQVAESRANAIYLFGNFTAFDRKNKDISYLFTDKLRELTCLLFWYNKRGGISSKLIGTMLWGDKPADKVKNSRSVIMNHLRKVLEEIDGIELAYVDGFYQFIIKKPFYCDYLDYEHQVMTETYTEQSLLSILRRGKFLQSQNMPTLDQFKSETERVMSPIILRLMKRTYANSELKLTLYLTEVMLYIDPYHIEAFSYQMKALKRLGKVYEAQDISRAFHEEYIKAFGEDFTNS</sequence>
<keyword evidence="1" id="KW-0472">Membrane</keyword>
<evidence type="ECO:0000256" key="1">
    <source>
        <dbReference type="SAM" id="Phobius"/>
    </source>
</evidence>
<dbReference type="RefSeq" id="WP_103915310.1">
    <property type="nucleotide sequence ID" value="NZ_FNUV01000002.1"/>
</dbReference>
<dbReference type="SUPFAM" id="SSF117281">
    <property type="entry name" value="Kelch motif"/>
    <property type="match status" value="1"/>
</dbReference>
<dbReference type="GO" id="GO:0006355">
    <property type="term" value="P:regulation of DNA-templated transcription"/>
    <property type="evidence" value="ECO:0007669"/>
    <property type="project" value="TreeGrafter"/>
</dbReference>
<reference evidence="2 3" key="1">
    <citation type="submission" date="2016-10" db="EMBL/GenBank/DDBJ databases">
        <authorList>
            <person name="de Groot N.N."/>
        </authorList>
    </citation>
    <scope>NUCLEOTIDE SEQUENCE [LARGE SCALE GENOMIC DNA]</scope>
    <source>
        <strain evidence="2 3">AR32</strain>
    </source>
</reference>
<dbReference type="Proteomes" id="UP000236735">
    <property type="component" value="Unassembled WGS sequence"/>
</dbReference>
<protein>
    <submittedName>
        <fullName evidence="2">Two-component response regulator, SAPR family, consists of REC, wHTH and BTAD domains</fullName>
    </submittedName>
</protein>
<keyword evidence="1" id="KW-0812">Transmembrane</keyword>
<dbReference type="InterPro" id="IPR051677">
    <property type="entry name" value="AfsR-DnrI-RedD_regulator"/>
</dbReference>
<dbReference type="EMBL" id="FNUV01000002">
    <property type="protein sequence ID" value="SEF60606.1"/>
    <property type="molecule type" value="Genomic_DNA"/>
</dbReference>
<keyword evidence="1" id="KW-1133">Transmembrane helix</keyword>
<dbReference type="Gene3D" id="2.120.10.80">
    <property type="entry name" value="Kelch-type beta propeller"/>
    <property type="match status" value="1"/>
</dbReference>
<feature type="transmembrane region" description="Helical" evidence="1">
    <location>
        <begin position="556"/>
        <end position="576"/>
    </location>
</feature>
<dbReference type="GO" id="GO:0003677">
    <property type="term" value="F:DNA binding"/>
    <property type="evidence" value="ECO:0007669"/>
    <property type="project" value="TreeGrafter"/>
</dbReference>
<dbReference type="PANTHER" id="PTHR35807">
    <property type="entry name" value="TRANSCRIPTIONAL REGULATOR REDD-RELATED"/>
    <property type="match status" value="1"/>
</dbReference>
<dbReference type="PANTHER" id="PTHR35807:SF1">
    <property type="entry name" value="TRANSCRIPTIONAL REGULATOR REDD"/>
    <property type="match status" value="1"/>
</dbReference>
<dbReference type="AlphaFoldDB" id="A0A1H5TCT3"/>
<evidence type="ECO:0000313" key="3">
    <source>
        <dbReference type="Proteomes" id="UP000236735"/>
    </source>
</evidence>
<dbReference type="InterPro" id="IPR015915">
    <property type="entry name" value="Kelch-typ_b-propeller"/>
</dbReference>
<evidence type="ECO:0000313" key="2">
    <source>
        <dbReference type="EMBL" id="SEF60606.1"/>
    </source>
</evidence>
<gene>
    <name evidence="2" type="ORF">SAMN05216354_0992</name>
</gene>